<evidence type="ECO:0000313" key="4">
    <source>
        <dbReference type="Proteomes" id="UP001148838"/>
    </source>
</evidence>
<evidence type="ECO:0000259" key="2">
    <source>
        <dbReference type="Pfam" id="PF13837"/>
    </source>
</evidence>
<feature type="compositionally biased region" description="Polar residues" evidence="1">
    <location>
        <begin position="218"/>
        <end position="231"/>
    </location>
</feature>
<sequence length="369" mass="42013">MNEHKYMWNHAGTALLISIWSDSSVQKQLRATLRNQPIWDGVARFMMRKGFRVNGKQCRTRIKNILVRYREVKKTGIINGSGIEPFYTDVDRVMTARNLQTATETTSRGAANTDPLDLVEPKHNYQQGTDCVDQEMVQVNIKSEQNSPPTMSDDSVQELQDNSQDSNDQQHFFQAVDVTLDDDQSSSSMHMTSSTSRRSPLSVLQSDDAVTAREDTISLVQENGHSSLHTSGESHSRDNMRGMNSSRRGTTMRLERLVLRAMRAQSEAVTKVLNAQNELFVRMMEADRERQARVETKLDRLMERLDQSFPVKDREHDSQLSRLLDRLDWAASSRALEISSRSQESKLNSLLDKLDRLLPHKPVGHANPT</sequence>
<gene>
    <name evidence="3" type="ORF">ANN_09978</name>
</gene>
<proteinExistence type="predicted"/>
<organism evidence="3 4">
    <name type="scientific">Periplaneta americana</name>
    <name type="common">American cockroach</name>
    <name type="synonym">Blatta americana</name>
    <dbReference type="NCBI Taxonomy" id="6978"/>
    <lineage>
        <taxon>Eukaryota</taxon>
        <taxon>Metazoa</taxon>
        <taxon>Ecdysozoa</taxon>
        <taxon>Arthropoda</taxon>
        <taxon>Hexapoda</taxon>
        <taxon>Insecta</taxon>
        <taxon>Pterygota</taxon>
        <taxon>Neoptera</taxon>
        <taxon>Polyneoptera</taxon>
        <taxon>Dictyoptera</taxon>
        <taxon>Blattodea</taxon>
        <taxon>Blattoidea</taxon>
        <taxon>Blattidae</taxon>
        <taxon>Blattinae</taxon>
        <taxon>Periplaneta</taxon>
    </lineage>
</organism>
<dbReference type="Proteomes" id="UP001148838">
    <property type="component" value="Unassembled WGS sequence"/>
</dbReference>
<dbReference type="Pfam" id="PF13837">
    <property type="entry name" value="Myb_DNA-bind_4"/>
    <property type="match status" value="1"/>
</dbReference>
<dbReference type="Gene3D" id="1.10.10.60">
    <property type="entry name" value="Homeodomain-like"/>
    <property type="match status" value="1"/>
</dbReference>
<dbReference type="PANTHER" id="PTHR47595">
    <property type="entry name" value="HEAT SHOCK 70 KDA PROTEIN 14"/>
    <property type="match status" value="1"/>
</dbReference>
<dbReference type="PANTHER" id="PTHR47595:SF1">
    <property type="entry name" value="MYB_SANT-LIKE DNA-BINDING DOMAIN-CONTAINING PROTEIN"/>
    <property type="match status" value="1"/>
</dbReference>
<keyword evidence="4" id="KW-1185">Reference proteome</keyword>
<feature type="compositionally biased region" description="Polar residues" evidence="1">
    <location>
        <begin position="144"/>
        <end position="159"/>
    </location>
</feature>
<feature type="region of interest" description="Disordered" evidence="1">
    <location>
        <begin position="181"/>
        <end position="250"/>
    </location>
</feature>
<feature type="region of interest" description="Disordered" evidence="1">
    <location>
        <begin position="102"/>
        <end position="122"/>
    </location>
</feature>
<feature type="domain" description="Myb/SANT-like DNA-binding" evidence="2">
    <location>
        <begin position="7"/>
        <end position="92"/>
    </location>
</feature>
<dbReference type="InterPro" id="IPR044822">
    <property type="entry name" value="Myb_DNA-bind_4"/>
</dbReference>
<name>A0ABQ8TNT0_PERAM</name>
<reference evidence="3 4" key="1">
    <citation type="journal article" date="2022" name="Allergy">
        <title>Genome assembly and annotation of Periplaneta americana reveal a comprehensive cockroach allergen profile.</title>
        <authorList>
            <person name="Wang L."/>
            <person name="Xiong Q."/>
            <person name="Saelim N."/>
            <person name="Wang L."/>
            <person name="Nong W."/>
            <person name="Wan A.T."/>
            <person name="Shi M."/>
            <person name="Liu X."/>
            <person name="Cao Q."/>
            <person name="Hui J.H.L."/>
            <person name="Sookrung N."/>
            <person name="Leung T.F."/>
            <person name="Tungtrongchitr A."/>
            <person name="Tsui S.K.W."/>
        </authorList>
    </citation>
    <scope>NUCLEOTIDE SEQUENCE [LARGE SCALE GENOMIC DNA]</scope>
    <source>
        <strain evidence="3">PWHHKU_190912</strain>
    </source>
</reference>
<evidence type="ECO:0000313" key="3">
    <source>
        <dbReference type="EMBL" id="KAJ4447968.1"/>
    </source>
</evidence>
<feature type="region of interest" description="Disordered" evidence="1">
    <location>
        <begin position="144"/>
        <end position="167"/>
    </location>
</feature>
<feature type="compositionally biased region" description="Low complexity" evidence="1">
    <location>
        <begin position="185"/>
        <end position="199"/>
    </location>
</feature>
<dbReference type="EMBL" id="JAJSOF020000005">
    <property type="protein sequence ID" value="KAJ4447968.1"/>
    <property type="molecule type" value="Genomic_DNA"/>
</dbReference>
<protein>
    <recommendedName>
        <fullName evidence="2">Myb/SANT-like DNA-binding domain-containing protein</fullName>
    </recommendedName>
</protein>
<accession>A0ABQ8TNT0</accession>
<evidence type="ECO:0000256" key="1">
    <source>
        <dbReference type="SAM" id="MobiDB-lite"/>
    </source>
</evidence>
<comment type="caution">
    <text evidence="3">The sequence shown here is derived from an EMBL/GenBank/DDBJ whole genome shotgun (WGS) entry which is preliminary data.</text>
</comment>